<name>A0A934NNN0_9NOCA</name>
<reference evidence="1" key="1">
    <citation type="submission" date="2020-12" db="EMBL/GenBank/DDBJ databases">
        <title>Antrihabitans popcorni sp. nov. and Antrihabitans auranticaus sp. nov., isolated from a larva cave.</title>
        <authorList>
            <person name="Lee S.D."/>
            <person name="Kim I.S."/>
        </authorList>
    </citation>
    <scope>NUCLEOTIDE SEQUENCE</scope>
    <source>
        <strain evidence="1">YC3-6</strain>
    </source>
</reference>
<dbReference type="Proteomes" id="UP000655868">
    <property type="component" value="Unassembled WGS sequence"/>
</dbReference>
<sequence length="59" mass="6471">MIKREYNFVTEDAAALASICAAEDNRVEVAQTVRHAPIVATTQNRATKIRTEGGNAKRI</sequence>
<accession>A0A934NNN0</accession>
<keyword evidence="2" id="KW-1185">Reference proteome</keyword>
<dbReference type="EMBL" id="JAEMNV010000002">
    <property type="protein sequence ID" value="MBJ8338578.1"/>
    <property type="molecule type" value="Genomic_DNA"/>
</dbReference>
<comment type="caution">
    <text evidence="1">The sequence shown here is derived from an EMBL/GenBank/DDBJ whole genome shotgun (WGS) entry which is preliminary data.</text>
</comment>
<evidence type="ECO:0000313" key="1">
    <source>
        <dbReference type="EMBL" id="MBJ8338578.1"/>
    </source>
</evidence>
<gene>
    <name evidence="1" type="ORF">JGU71_06755</name>
</gene>
<dbReference type="AlphaFoldDB" id="A0A934NNN0"/>
<protein>
    <submittedName>
        <fullName evidence="1">Uncharacterized protein</fullName>
    </submittedName>
</protein>
<organism evidence="1 2">
    <name type="scientific">Antrihabitans stalagmiti</name>
    <dbReference type="NCBI Taxonomy" id="2799499"/>
    <lineage>
        <taxon>Bacteria</taxon>
        <taxon>Bacillati</taxon>
        <taxon>Actinomycetota</taxon>
        <taxon>Actinomycetes</taxon>
        <taxon>Mycobacteriales</taxon>
        <taxon>Nocardiaceae</taxon>
        <taxon>Antrihabitans</taxon>
    </lineage>
</organism>
<evidence type="ECO:0000313" key="2">
    <source>
        <dbReference type="Proteomes" id="UP000655868"/>
    </source>
</evidence>
<dbReference type="RefSeq" id="WP_199703250.1">
    <property type="nucleotide sequence ID" value="NZ_JAEMNV010000002.1"/>
</dbReference>
<proteinExistence type="predicted"/>